<evidence type="ECO:0000256" key="7">
    <source>
        <dbReference type="SAM" id="Coils"/>
    </source>
</evidence>
<feature type="domain" description="HAMP" evidence="10">
    <location>
        <begin position="196"/>
        <end position="248"/>
    </location>
</feature>
<keyword evidence="7" id="KW-0175">Coiled coil</keyword>
<comment type="subcellular location">
    <subcellularLocation>
        <location evidence="2">Membrane</location>
    </subcellularLocation>
</comment>
<evidence type="ECO:0000256" key="6">
    <source>
        <dbReference type="ARBA" id="ARBA00022777"/>
    </source>
</evidence>
<dbReference type="PROSITE" id="PS50885">
    <property type="entry name" value="HAMP"/>
    <property type="match status" value="1"/>
</dbReference>
<evidence type="ECO:0000256" key="1">
    <source>
        <dbReference type="ARBA" id="ARBA00000085"/>
    </source>
</evidence>
<feature type="domain" description="Histidine kinase" evidence="9">
    <location>
        <begin position="299"/>
        <end position="481"/>
    </location>
</feature>
<keyword evidence="8" id="KW-1133">Transmembrane helix</keyword>
<protein>
    <recommendedName>
        <fullName evidence="3">histidine kinase</fullName>
        <ecNumber evidence="3">2.7.13.3</ecNumber>
    </recommendedName>
</protein>
<dbReference type="Gene3D" id="6.10.340.10">
    <property type="match status" value="1"/>
</dbReference>
<dbReference type="Proteomes" id="UP000547674">
    <property type="component" value="Unassembled WGS sequence"/>
</dbReference>
<dbReference type="InterPro" id="IPR004358">
    <property type="entry name" value="Sig_transdc_His_kin-like_C"/>
</dbReference>
<dbReference type="SMART" id="SM00304">
    <property type="entry name" value="HAMP"/>
    <property type="match status" value="1"/>
</dbReference>
<comment type="catalytic activity">
    <reaction evidence="1">
        <text>ATP + protein L-histidine = ADP + protein N-phospho-L-histidine.</text>
        <dbReference type="EC" id="2.7.13.3"/>
    </reaction>
</comment>
<feature type="transmembrane region" description="Helical" evidence="8">
    <location>
        <begin position="12"/>
        <end position="34"/>
    </location>
</feature>
<evidence type="ECO:0000256" key="5">
    <source>
        <dbReference type="ARBA" id="ARBA00022679"/>
    </source>
</evidence>
<keyword evidence="5" id="KW-0808">Transferase</keyword>
<keyword evidence="8" id="KW-0812">Transmembrane</keyword>
<dbReference type="SUPFAM" id="SSF55874">
    <property type="entry name" value="ATPase domain of HSP90 chaperone/DNA topoisomerase II/histidine kinase"/>
    <property type="match status" value="1"/>
</dbReference>
<sequence length="481" mass="52718">MNIKFANSLRGRFIIFIGGLSVLTTLLLASFHFFQVRSALLGQLEKRGFSVAEQLVQAAAPDIEDENLSHIEDYLWDICADPEVRFVILQDARGQVLADCSHPSVDLALIRSHFVSGAWRPDAAHFFPIKTPNDALFSFSAPVYASGEATTRLGTIRVGITTQPTLASIDRAFWVGIGTWVILGSIGFLGVGFITRLALAPLDRMVGVARSISKGDMSQRVAIDALDEIGSLGVAFNEMSASLASSRDALDARNRELEQVARDRERSLAELKEAQDRLAHSEGTRHAEKLRSVGQMASGVAHDFNNVLAAITGRTQLLKLKLERESPGDQPLKDSLNVIERAALDGAETVRRIQEFSREQHEKAMTRADLNHIVREAVEITRPRWRSQAEQHGARVEVECKLPRVPQIACVPSEIREILTNLIFNSVDAMDSGGTIAISTESLDDGVQLILADTGSGMSDDVKEHIFEPFFTTKGLKGNGL</sequence>
<evidence type="ECO:0000259" key="9">
    <source>
        <dbReference type="PROSITE" id="PS50109"/>
    </source>
</evidence>
<dbReference type="CDD" id="cd06225">
    <property type="entry name" value="HAMP"/>
    <property type="match status" value="1"/>
</dbReference>
<comment type="caution">
    <text evidence="11">The sequence shown here is derived from an EMBL/GenBank/DDBJ whole genome shotgun (WGS) entry which is preliminary data.</text>
</comment>
<dbReference type="Gene3D" id="3.30.565.10">
    <property type="entry name" value="Histidine kinase-like ATPase, C-terminal domain"/>
    <property type="match status" value="1"/>
</dbReference>
<accession>A0A7Y2H3K4</accession>
<evidence type="ECO:0000256" key="2">
    <source>
        <dbReference type="ARBA" id="ARBA00004370"/>
    </source>
</evidence>
<dbReference type="InterPro" id="IPR003660">
    <property type="entry name" value="HAMP_dom"/>
</dbReference>
<dbReference type="InterPro" id="IPR005467">
    <property type="entry name" value="His_kinase_dom"/>
</dbReference>
<feature type="coiled-coil region" evidence="7">
    <location>
        <begin position="254"/>
        <end position="284"/>
    </location>
</feature>
<evidence type="ECO:0000313" key="12">
    <source>
        <dbReference type="Proteomes" id="UP000547674"/>
    </source>
</evidence>
<proteinExistence type="predicted"/>
<dbReference type="Gene3D" id="1.10.287.130">
    <property type="match status" value="1"/>
</dbReference>
<feature type="non-terminal residue" evidence="11">
    <location>
        <position position="481"/>
    </location>
</feature>
<keyword evidence="8" id="KW-0472">Membrane</keyword>
<keyword evidence="6 11" id="KW-0418">Kinase</keyword>
<reference evidence="11 12" key="1">
    <citation type="submission" date="2020-03" db="EMBL/GenBank/DDBJ databases">
        <title>Metabolic flexibility allows generalist bacteria to become dominant in a frequently disturbed ecosystem.</title>
        <authorList>
            <person name="Chen Y.-J."/>
            <person name="Leung P.M."/>
            <person name="Bay S.K."/>
            <person name="Hugenholtz P."/>
            <person name="Kessler A.J."/>
            <person name="Shelley G."/>
            <person name="Waite D.W."/>
            <person name="Cook P.L."/>
            <person name="Greening C."/>
        </authorList>
    </citation>
    <scope>NUCLEOTIDE SEQUENCE [LARGE SCALE GENOMIC DNA]</scope>
    <source>
        <strain evidence="11">SS_bin_28</strain>
    </source>
</reference>
<dbReference type="GO" id="GO:0016020">
    <property type="term" value="C:membrane"/>
    <property type="evidence" value="ECO:0007669"/>
    <property type="project" value="UniProtKB-SubCell"/>
</dbReference>
<evidence type="ECO:0000256" key="8">
    <source>
        <dbReference type="SAM" id="Phobius"/>
    </source>
</evidence>
<dbReference type="Pfam" id="PF00672">
    <property type="entry name" value="HAMP"/>
    <property type="match status" value="1"/>
</dbReference>
<dbReference type="Pfam" id="PF00512">
    <property type="entry name" value="HisKA"/>
    <property type="match status" value="1"/>
</dbReference>
<dbReference type="PANTHER" id="PTHR43065">
    <property type="entry name" value="SENSOR HISTIDINE KINASE"/>
    <property type="match status" value="1"/>
</dbReference>
<dbReference type="EMBL" id="JABDJR010000625">
    <property type="protein sequence ID" value="NNF08166.1"/>
    <property type="molecule type" value="Genomic_DNA"/>
</dbReference>
<dbReference type="PRINTS" id="PR00344">
    <property type="entry name" value="BCTRLSENSOR"/>
</dbReference>
<dbReference type="SUPFAM" id="SSF47384">
    <property type="entry name" value="Homodimeric domain of signal transducing histidine kinase"/>
    <property type="match status" value="1"/>
</dbReference>
<dbReference type="InterPro" id="IPR003594">
    <property type="entry name" value="HATPase_dom"/>
</dbReference>
<dbReference type="InterPro" id="IPR036890">
    <property type="entry name" value="HATPase_C_sf"/>
</dbReference>
<evidence type="ECO:0000256" key="4">
    <source>
        <dbReference type="ARBA" id="ARBA00022553"/>
    </source>
</evidence>
<organism evidence="11 12">
    <name type="scientific">Eiseniibacteriota bacterium</name>
    <dbReference type="NCBI Taxonomy" id="2212470"/>
    <lineage>
        <taxon>Bacteria</taxon>
        <taxon>Candidatus Eiseniibacteriota</taxon>
    </lineage>
</organism>
<keyword evidence="4" id="KW-0597">Phosphoprotein</keyword>
<dbReference type="InterPro" id="IPR003661">
    <property type="entry name" value="HisK_dim/P_dom"/>
</dbReference>
<dbReference type="SUPFAM" id="SSF158472">
    <property type="entry name" value="HAMP domain-like"/>
    <property type="match status" value="1"/>
</dbReference>
<dbReference type="GO" id="GO:0000155">
    <property type="term" value="F:phosphorelay sensor kinase activity"/>
    <property type="evidence" value="ECO:0007669"/>
    <property type="project" value="InterPro"/>
</dbReference>
<dbReference type="CDD" id="cd00082">
    <property type="entry name" value="HisKA"/>
    <property type="match status" value="1"/>
</dbReference>
<dbReference type="EC" id="2.7.13.3" evidence="3"/>
<dbReference type="PANTHER" id="PTHR43065:SF42">
    <property type="entry name" value="TWO-COMPONENT SENSOR PPRA"/>
    <property type="match status" value="1"/>
</dbReference>
<evidence type="ECO:0000256" key="3">
    <source>
        <dbReference type="ARBA" id="ARBA00012438"/>
    </source>
</evidence>
<dbReference type="Pfam" id="PF02518">
    <property type="entry name" value="HATPase_c"/>
    <property type="match status" value="1"/>
</dbReference>
<name>A0A7Y2H3K4_UNCEI</name>
<evidence type="ECO:0000259" key="10">
    <source>
        <dbReference type="PROSITE" id="PS50885"/>
    </source>
</evidence>
<evidence type="ECO:0000313" key="11">
    <source>
        <dbReference type="EMBL" id="NNF08166.1"/>
    </source>
</evidence>
<dbReference type="SMART" id="SM00388">
    <property type="entry name" value="HisKA"/>
    <property type="match status" value="1"/>
</dbReference>
<dbReference type="PROSITE" id="PS50109">
    <property type="entry name" value="HIS_KIN"/>
    <property type="match status" value="1"/>
</dbReference>
<dbReference type="AlphaFoldDB" id="A0A7Y2H3K4"/>
<dbReference type="InterPro" id="IPR036097">
    <property type="entry name" value="HisK_dim/P_sf"/>
</dbReference>
<gene>
    <name evidence="11" type="ORF">HKN21_15485</name>
</gene>
<feature type="transmembrane region" description="Helical" evidence="8">
    <location>
        <begin position="172"/>
        <end position="195"/>
    </location>
</feature>